<dbReference type="STRING" id="89524.SAMN05444370_11644"/>
<organism evidence="7 8">
    <name type="scientific">Rubrimonas cliftonensis</name>
    <dbReference type="NCBI Taxonomy" id="89524"/>
    <lineage>
        <taxon>Bacteria</taxon>
        <taxon>Pseudomonadati</taxon>
        <taxon>Pseudomonadota</taxon>
        <taxon>Alphaproteobacteria</taxon>
        <taxon>Rhodobacterales</taxon>
        <taxon>Paracoccaceae</taxon>
        <taxon>Rubrimonas</taxon>
    </lineage>
</organism>
<dbReference type="GO" id="GO:0005886">
    <property type="term" value="C:plasma membrane"/>
    <property type="evidence" value="ECO:0007669"/>
    <property type="project" value="UniProtKB-SubCell"/>
</dbReference>
<dbReference type="RefSeq" id="WP_175478984.1">
    <property type="nucleotide sequence ID" value="NZ_FNQM01000016.1"/>
</dbReference>
<evidence type="ECO:0000256" key="3">
    <source>
        <dbReference type="ARBA" id="ARBA00022692"/>
    </source>
</evidence>
<evidence type="ECO:0000256" key="5">
    <source>
        <dbReference type="ARBA" id="ARBA00023136"/>
    </source>
</evidence>
<evidence type="ECO:0000256" key="4">
    <source>
        <dbReference type="ARBA" id="ARBA00022989"/>
    </source>
</evidence>
<proteinExistence type="inferred from homology"/>
<protein>
    <recommendedName>
        <fullName evidence="6">SURF1-like protein</fullName>
    </recommendedName>
</protein>
<evidence type="ECO:0000313" key="8">
    <source>
        <dbReference type="Proteomes" id="UP000198703"/>
    </source>
</evidence>
<keyword evidence="4 6" id="KW-1133">Transmembrane helix</keyword>
<feature type="transmembrane region" description="Helical" evidence="6">
    <location>
        <begin position="224"/>
        <end position="245"/>
    </location>
</feature>
<dbReference type="PROSITE" id="PS50895">
    <property type="entry name" value="SURF1"/>
    <property type="match status" value="1"/>
</dbReference>
<accession>A0A1H4EWJ5</accession>
<dbReference type="PANTHER" id="PTHR23427">
    <property type="entry name" value="SURFEIT LOCUS PROTEIN"/>
    <property type="match status" value="1"/>
</dbReference>
<name>A0A1H4EWJ5_9RHOB</name>
<comment type="similarity">
    <text evidence="2 6">Belongs to the SURF1 family.</text>
</comment>
<keyword evidence="8" id="KW-1185">Reference proteome</keyword>
<evidence type="ECO:0000313" key="7">
    <source>
        <dbReference type="EMBL" id="SEA89346.1"/>
    </source>
</evidence>
<dbReference type="Proteomes" id="UP000198703">
    <property type="component" value="Unassembled WGS sequence"/>
</dbReference>
<feature type="transmembrane region" description="Helical" evidence="6">
    <location>
        <begin position="18"/>
        <end position="38"/>
    </location>
</feature>
<dbReference type="InterPro" id="IPR045214">
    <property type="entry name" value="Surf1/Surf4"/>
</dbReference>
<sequence length="251" mass="26824">MSVSGKIDGGGARRRPRAVAAIVFGVVGTAVLLGLMAWQLQRLAWKQGLIATLESRLGAEAVPLPAAPDIATMEFRRVTLEGRFTGAAGSHGFTDAAYLTTLKPWGPGYRLVQPFETTDGRTILVDRGYAPVETKNAGGAAARPTPALEGALALTGALRWPQDSDFFADDTAGPADNVWLTRSVARLAPLWGAEPLLVVAETDTAVGDWPKPRPVKVDLPNDHLSYAVTWGSLAAIWTVMSALLARREMRR</sequence>
<evidence type="ECO:0000256" key="6">
    <source>
        <dbReference type="RuleBase" id="RU363076"/>
    </source>
</evidence>
<dbReference type="Pfam" id="PF02104">
    <property type="entry name" value="SURF1"/>
    <property type="match status" value="1"/>
</dbReference>
<dbReference type="PANTHER" id="PTHR23427:SF2">
    <property type="entry name" value="SURFEIT LOCUS PROTEIN 1"/>
    <property type="match status" value="1"/>
</dbReference>
<dbReference type="AlphaFoldDB" id="A0A1H4EWJ5"/>
<keyword evidence="5 6" id="KW-0472">Membrane</keyword>
<dbReference type="CDD" id="cd06662">
    <property type="entry name" value="SURF1"/>
    <property type="match status" value="1"/>
</dbReference>
<evidence type="ECO:0000256" key="2">
    <source>
        <dbReference type="ARBA" id="ARBA00007165"/>
    </source>
</evidence>
<dbReference type="EMBL" id="FNQM01000016">
    <property type="protein sequence ID" value="SEA89346.1"/>
    <property type="molecule type" value="Genomic_DNA"/>
</dbReference>
<keyword evidence="6" id="KW-1003">Cell membrane</keyword>
<dbReference type="InterPro" id="IPR002994">
    <property type="entry name" value="Surf1/Shy1"/>
</dbReference>
<reference evidence="7 8" key="1">
    <citation type="submission" date="2016-10" db="EMBL/GenBank/DDBJ databases">
        <authorList>
            <person name="de Groot N.N."/>
        </authorList>
    </citation>
    <scope>NUCLEOTIDE SEQUENCE [LARGE SCALE GENOMIC DNA]</scope>
    <source>
        <strain evidence="7 8">DSM 15345</strain>
    </source>
</reference>
<gene>
    <name evidence="7" type="ORF">SAMN05444370_11644</name>
</gene>
<evidence type="ECO:0000256" key="1">
    <source>
        <dbReference type="ARBA" id="ARBA00004370"/>
    </source>
</evidence>
<comment type="subcellular location">
    <subcellularLocation>
        <location evidence="6">Cell membrane</location>
        <topology evidence="6">Multi-pass membrane protein</topology>
    </subcellularLocation>
    <subcellularLocation>
        <location evidence="1">Membrane</location>
    </subcellularLocation>
</comment>
<keyword evidence="3 6" id="KW-0812">Transmembrane</keyword>